<keyword evidence="2" id="KW-0472">Membrane</keyword>
<organism evidence="3 4">
    <name type="scientific">Blastococcus brunescens</name>
    <dbReference type="NCBI Taxonomy" id="1564165"/>
    <lineage>
        <taxon>Bacteria</taxon>
        <taxon>Bacillati</taxon>
        <taxon>Actinomycetota</taxon>
        <taxon>Actinomycetes</taxon>
        <taxon>Geodermatophilales</taxon>
        <taxon>Geodermatophilaceae</taxon>
        <taxon>Blastococcus</taxon>
    </lineage>
</organism>
<reference evidence="3 4" key="1">
    <citation type="submission" date="2023-12" db="EMBL/GenBank/DDBJ databases">
        <title>Blastococcus brunescens sp. nov., an actonobacterium isolated from sandstone collected in sahara desert.</title>
        <authorList>
            <person name="Gtari M."/>
            <person name="Ghodhbane F."/>
        </authorList>
    </citation>
    <scope>NUCLEOTIDE SEQUENCE [LARGE SCALE GENOMIC DNA]</scope>
    <source>
        <strain evidence="3 4">BMG 8361</strain>
    </source>
</reference>
<keyword evidence="4" id="KW-1185">Reference proteome</keyword>
<feature type="transmembrane region" description="Helical" evidence="2">
    <location>
        <begin position="18"/>
        <end position="39"/>
    </location>
</feature>
<feature type="region of interest" description="Disordered" evidence="1">
    <location>
        <begin position="70"/>
        <end position="94"/>
    </location>
</feature>
<name>A0ABZ1B586_9ACTN</name>
<evidence type="ECO:0000313" key="3">
    <source>
        <dbReference type="EMBL" id="WRL64549.1"/>
    </source>
</evidence>
<dbReference type="Proteomes" id="UP001324287">
    <property type="component" value="Chromosome"/>
</dbReference>
<evidence type="ECO:0000256" key="2">
    <source>
        <dbReference type="SAM" id="Phobius"/>
    </source>
</evidence>
<protein>
    <submittedName>
        <fullName evidence="3">MucR family transcriptional regulator</fullName>
    </submittedName>
</protein>
<sequence length="223" mass="23076">MWHPVGELPARVYWRRRVVVLAVVLALLGGVGWLAFSLLSARDGGASASDGAEAVPEPALERVVPSLTAVATPDPPPVAETVAEPPVAAPDPVPGGPCTDDMITLEVRTPGSVPVGSKPTFELAVANVAAVPCVRALDKGLQEIVMLDSAGNRVWGSNDCFPEASSDPRTLAPGEVVTVPLVWGGLTSEPTCSAPRVNPPPGSYLLRARLDTKVSPDATLTLV</sequence>
<keyword evidence="2" id="KW-0812">Transmembrane</keyword>
<accession>A0ABZ1B586</accession>
<evidence type="ECO:0000256" key="1">
    <source>
        <dbReference type="SAM" id="MobiDB-lite"/>
    </source>
</evidence>
<keyword evidence="2" id="KW-1133">Transmembrane helix</keyword>
<evidence type="ECO:0000313" key="4">
    <source>
        <dbReference type="Proteomes" id="UP001324287"/>
    </source>
</evidence>
<dbReference type="EMBL" id="CP141261">
    <property type="protein sequence ID" value="WRL64549.1"/>
    <property type="molecule type" value="Genomic_DNA"/>
</dbReference>
<proteinExistence type="predicted"/>
<dbReference type="RefSeq" id="WP_324275876.1">
    <property type="nucleotide sequence ID" value="NZ_CP141261.1"/>
</dbReference>
<gene>
    <name evidence="3" type="ORF">U6N30_01695</name>
</gene>